<evidence type="ECO:0000313" key="5">
    <source>
        <dbReference type="Proteomes" id="UP001577267"/>
    </source>
</evidence>
<reference evidence="4 5" key="1">
    <citation type="submission" date="2024-09" db="EMBL/GenBank/DDBJ databases">
        <title>Draft genome sequence of multifaceted antimicrobials producing Streptomyces sp. strain FH1.</title>
        <authorList>
            <person name="Hassan F."/>
            <person name="Ali H."/>
            <person name="Hassan N."/>
            <person name="Nawaz A."/>
        </authorList>
    </citation>
    <scope>NUCLEOTIDE SEQUENCE [LARGE SCALE GENOMIC DNA]</scope>
    <source>
        <strain evidence="4 5">FH1</strain>
    </source>
</reference>
<keyword evidence="2" id="KW-0812">Transmembrane</keyword>
<feature type="transmembrane region" description="Helical" evidence="2">
    <location>
        <begin position="26"/>
        <end position="44"/>
    </location>
</feature>
<evidence type="ECO:0000256" key="1">
    <source>
        <dbReference type="SAM" id="MobiDB-lite"/>
    </source>
</evidence>
<gene>
    <name evidence="4" type="ORF">ACE11A_02540</name>
</gene>
<dbReference type="InterPro" id="IPR001107">
    <property type="entry name" value="Band_7"/>
</dbReference>
<feature type="compositionally biased region" description="Basic and acidic residues" evidence="1">
    <location>
        <begin position="666"/>
        <end position="676"/>
    </location>
</feature>
<feature type="domain" description="Band 7" evidence="3">
    <location>
        <begin position="368"/>
        <end position="571"/>
    </location>
</feature>
<dbReference type="EMBL" id="JBHGBT010000001">
    <property type="protein sequence ID" value="MFB4193238.1"/>
    <property type="molecule type" value="Genomic_DNA"/>
</dbReference>
<feature type="region of interest" description="Disordered" evidence="1">
    <location>
        <begin position="451"/>
        <end position="470"/>
    </location>
</feature>
<proteinExistence type="predicted"/>
<evidence type="ECO:0000256" key="2">
    <source>
        <dbReference type="SAM" id="Phobius"/>
    </source>
</evidence>
<evidence type="ECO:0000259" key="3">
    <source>
        <dbReference type="Pfam" id="PF01145"/>
    </source>
</evidence>
<dbReference type="RefSeq" id="WP_375061272.1">
    <property type="nucleotide sequence ID" value="NZ_JBHGBT010000001.1"/>
</dbReference>
<keyword evidence="2" id="KW-1133">Transmembrane helix</keyword>
<sequence>MGSYLSGDTSADQGGEDVQGDSLELWAFYLPQTAVGALVLMFYFGLPVLRRRRERGAPKWRDNPLLIGLTVALLASATTTAFIVSVVPVAVIVGLVSLVLVARLGYRNIPANRVGVVRRRYGSTHPEFRNVTPYKTRGVQARILLPGRSEWLFPALNEVRFAPRTYVAQDKIGLVTAKEGRNRPATRSLGRSVECDNFQDAQAFLLDGGEQGKQVDILPPGHWYYINPELFKVEAVPRVYVPPGTIGLVDAKAGMFRPPDRAFGPHVECGDFQEGSRFLAGGGQQGRQMAILQGGAYYNINPALFDVTTVETLRSKGRGELTLPHLEEISIPVGYTGVVITLDGAAPESPDQLGPRVPGHQGFRLPWVFLRNGGQRGVQEETLGEGTVSALNPYFVRVVLIPTRLLVLEWNDKSPAESRNYDAQLGKIAVTVQGHRLFVDMSQTLQIPPESAPRLVSKNGGSETSGLGGLDRDPLPVQRFVERVLGAIVVSYFNEIAAAATVKEFLEAYAETRTDLASQVRTALLAWGVEARNTTLGEFRAEDPSLNEALKRPAHEQMRGELLAAELANVEREDAIDAVRVRAESRRMSMELRTRIEVLGLNNVVVLEMLKETSKAPVPQFIGGGDLSAYLETQPVSRLKELLGRMRELHEESAVEGASPPSLPPDPREAFGNERP</sequence>
<protein>
    <submittedName>
        <fullName evidence="4">SPFH domain-containing protein</fullName>
    </submittedName>
</protein>
<keyword evidence="5" id="KW-1185">Reference proteome</keyword>
<comment type="caution">
    <text evidence="4">The sequence shown here is derived from an EMBL/GenBank/DDBJ whole genome shotgun (WGS) entry which is preliminary data.</text>
</comment>
<dbReference type="Pfam" id="PF01145">
    <property type="entry name" value="Band_7"/>
    <property type="match status" value="1"/>
</dbReference>
<feature type="transmembrane region" description="Helical" evidence="2">
    <location>
        <begin position="89"/>
        <end position="106"/>
    </location>
</feature>
<keyword evidence="2" id="KW-0472">Membrane</keyword>
<evidence type="ECO:0000313" key="4">
    <source>
        <dbReference type="EMBL" id="MFB4193238.1"/>
    </source>
</evidence>
<accession>A0ABV4ZGX7</accession>
<feature type="region of interest" description="Disordered" evidence="1">
    <location>
        <begin position="649"/>
        <end position="676"/>
    </location>
</feature>
<organism evidence="4 5">
    <name type="scientific">Streptomyces carpaticus</name>
    <dbReference type="NCBI Taxonomy" id="285558"/>
    <lineage>
        <taxon>Bacteria</taxon>
        <taxon>Bacillati</taxon>
        <taxon>Actinomycetota</taxon>
        <taxon>Actinomycetes</taxon>
        <taxon>Kitasatosporales</taxon>
        <taxon>Streptomycetaceae</taxon>
        <taxon>Streptomyces</taxon>
    </lineage>
</organism>
<dbReference type="Proteomes" id="UP001577267">
    <property type="component" value="Unassembled WGS sequence"/>
</dbReference>
<name>A0ABV4ZGX7_9ACTN</name>